<keyword evidence="2" id="KW-0472">Membrane</keyword>
<dbReference type="SUPFAM" id="SSF53756">
    <property type="entry name" value="UDP-Glycosyltransferase/glycogen phosphorylase"/>
    <property type="match status" value="1"/>
</dbReference>
<name>A0AAD9TZU4_9ROSI</name>
<dbReference type="GO" id="GO:0035251">
    <property type="term" value="F:UDP-glucosyltransferase activity"/>
    <property type="evidence" value="ECO:0007669"/>
    <property type="project" value="InterPro"/>
</dbReference>
<dbReference type="EMBL" id="JANJYI010000006">
    <property type="protein sequence ID" value="KAK2645309.1"/>
    <property type="molecule type" value="Genomic_DNA"/>
</dbReference>
<dbReference type="PANTHER" id="PTHR48049:SF60">
    <property type="entry name" value="UDP-GLYCOSYLTRANSFERASE 91B1"/>
    <property type="match status" value="1"/>
</dbReference>
<dbReference type="AlphaFoldDB" id="A0AAD9TZU4"/>
<comment type="similarity">
    <text evidence="1">Belongs to the UDP-glycosyltransferase family.</text>
</comment>
<comment type="caution">
    <text evidence="3">The sequence shown here is derived from an EMBL/GenBank/DDBJ whole genome shotgun (WGS) entry which is preliminary data.</text>
</comment>
<dbReference type="Gene3D" id="3.40.50.2000">
    <property type="entry name" value="Glycogen Phosphorylase B"/>
    <property type="match status" value="2"/>
</dbReference>
<accession>A0AAD9TZU4</accession>
<reference evidence="3" key="1">
    <citation type="journal article" date="2023" name="Plant J.">
        <title>Genome sequences and population genomics provide insights into the demographic history, inbreeding, and mutation load of two 'living fossil' tree species of Dipteronia.</title>
        <authorList>
            <person name="Feng Y."/>
            <person name="Comes H.P."/>
            <person name="Chen J."/>
            <person name="Zhu S."/>
            <person name="Lu R."/>
            <person name="Zhang X."/>
            <person name="Li P."/>
            <person name="Qiu J."/>
            <person name="Olsen K.M."/>
            <person name="Qiu Y."/>
        </authorList>
    </citation>
    <scope>NUCLEOTIDE SEQUENCE</scope>
    <source>
        <strain evidence="3">KIB01</strain>
    </source>
</reference>
<organism evidence="3 4">
    <name type="scientific">Dipteronia dyeriana</name>
    <dbReference type="NCBI Taxonomy" id="168575"/>
    <lineage>
        <taxon>Eukaryota</taxon>
        <taxon>Viridiplantae</taxon>
        <taxon>Streptophyta</taxon>
        <taxon>Embryophyta</taxon>
        <taxon>Tracheophyta</taxon>
        <taxon>Spermatophyta</taxon>
        <taxon>Magnoliopsida</taxon>
        <taxon>eudicotyledons</taxon>
        <taxon>Gunneridae</taxon>
        <taxon>Pentapetalae</taxon>
        <taxon>rosids</taxon>
        <taxon>malvids</taxon>
        <taxon>Sapindales</taxon>
        <taxon>Sapindaceae</taxon>
        <taxon>Hippocastanoideae</taxon>
        <taxon>Acereae</taxon>
        <taxon>Dipteronia</taxon>
    </lineage>
</organism>
<evidence type="ECO:0000313" key="3">
    <source>
        <dbReference type="EMBL" id="KAK2645309.1"/>
    </source>
</evidence>
<evidence type="ECO:0000256" key="2">
    <source>
        <dbReference type="SAM" id="Phobius"/>
    </source>
</evidence>
<gene>
    <name evidence="3" type="ORF">Ddye_020504</name>
</gene>
<keyword evidence="2" id="KW-1133">Transmembrane helix</keyword>
<dbReference type="PANTHER" id="PTHR48049">
    <property type="entry name" value="GLYCOSYLTRANSFERASE"/>
    <property type="match status" value="1"/>
</dbReference>
<sequence>MDNNKEKLHIAMFPWLAYGHIMPFFLVAKFLGLGSKGFVQLTLPHVDGLPLEAESTAELPIGKVPYLKKAYDLLQLPLTNFLQNSDVNWVILDFASYWLPSVASQLGVNSVFFNIFCASSCSFIGPPSELLNGRRQKPEDFTLHEIVSHQDCMDSAVSDFQRLGITIRDCRAFAVRSCPEFEPEAFSLLGRLLQKPFLPVGLLPPTLQDTASGDEKWQVFKDWLDSKREKSGVYVALGTEVTLSQELMHELAFGLEKSGLPFIWLVKNRPLDEGEMGPLLLPTGFQDGGWSSVIEALGSDRVLILLSRASSDTGLVARLIHSEQVRLETESVAESIRRVMVSQESEALRANAWDMKEICGNINMHKTHLNEFTHFIESDTTSTRSV</sequence>
<evidence type="ECO:0008006" key="5">
    <source>
        <dbReference type="Google" id="ProtNLM"/>
    </source>
</evidence>
<protein>
    <recommendedName>
        <fullName evidence="5">UDP-glycosyltransferase</fullName>
    </recommendedName>
</protein>
<feature type="transmembrane region" description="Helical" evidence="2">
    <location>
        <begin position="12"/>
        <end position="31"/>
    </location>
</feature>
<keyword evidence="4" id="KW-1185">Reference proteome</keyword>
<evidence type="ECO:0000256" key="1">
    <source>
        <dbReference type="ARBA" id="ARBA00009995"/>
    </source>
</evidence>
<dbReference type="InterPro" id="IPR050481">
    <property type="entry name" value="UDP-glycosyltransf_plant"/>
</dbReference>
<keyword evidence="2" id="KW-0812">Transmembrane</keyword>
<dbReference type="Proteomes" id="UP001280121">
    <property type="component" value="Unassembled WGS sequence"/>
</dbReference>
<evidence type="ECO:0000313" key="4">
    <source>
        <dbReference type="Proteomes" id="UP001280121"/>
    </source>
</evidence>
<proteinExistence type="inferred from homology"/>